<evidence type="ECO:0000256" key="17">
    <source>
        <dbReference type="SAM" id="Phobius"/>
    </source>
</evidence>
<evidence type="ECO:0000256" key="12">
    <source>
        <dbReference type="ARBA" id="ARBA00022989"/>
    </source>
</evidence>
<dbReference type="GeneID" id="108627660"/>
<evidence type="ECO:0000256" key="7">
    <source>
        <dbReference type="ARBA" id="ARBA00022660"/>
    </source>
</evidence>
<keyword evidence="9" id="KW-0999">Mitochondrion inner membrane</keyword>
<keyword evidence="13" id="KW-0496">Mitochondrion</keyword>
<feature type="transmembrane region" description="Helical" evidence="17">
    <location>
        <begin position="65"/>
        <end position="87"/>
    </location>
</feature>
<keyword evidence="7" id="KW-0679">Respiratory chain</keyword>
<protein>
    <recommendedName>
        <fullName evidence="5">NADH dehydrogenase [ubiquinone] 1 beta subcomplex subunit 5, mitochondrial</fullName>
    </recommendedName>
    <alternativeName>
        <fullName evidence="16">Complex I-SGDH</fullName>
    </alternativeName>
    <alternativeName>
        <fullName evidence="15">NADH-ubiquinone oxidoreductase SGDH subunit</fullName>
    </alternativeName>
</protein>
<evidence type="ECO:0000313" key="19">
    <source>
        <dbReference type="RefSeq" id="XP_017884485.1"/>
    </source>
</evidence>
<evidence type="ECO:0000256" key="13">
    <source>
        <dbReference type="ARBA" id="ARBA00023128"/>
    </source>
</evidence>
<keyword evidence="18" id="KW-1185">Reference proteome</keyword>
<reference evidence="19" key="1">
    <citation type="submission" date="2025-08" db="UniProtKB">
        <authorList>
            <consortium name="RefSeq"/>
        </authorList>
    </citation>
    <scope>IDENTIFICATION</scope>
    <source>
        <tissue evidence="19">Whole body</tissue>
    </source>
</reference>
<gene>
    <name evidence="19" type="primary">LOC108627660</name>
</gene>
<organism evidence="18 19">
    <name type="scientific">Ceratina calcarata</name>
    <dbReference type="NCBI Taxonomy" id="156304"/>
    <lineage>
        <taxon>Eukaryota</taxon>
        <taxon>Metazoa</taxon>
        <taxon>Ecdysozoa</taxon>
        <taxon>Arthropoda</taxon>
        <taxon>Hexapoda</taxon>
        <taxon>Insecta</taxon>
        <taxon>Pterygota</taxon>
        <taxon>Neoptera</taxon>
        <taxon>Endopterygota</taxon>
        <taxon>Hymenoptera</taxon>
        <taxon>Apocrita</taxon>
        <taxon>Aculeata</taxon>
        <taxon>Apoidea</taxon>
        <taxon>Anthophila</taxon>
        <taxon>Apidae</taxon>
        <taxon>Ceratina</taxon>
        <taxon>Zadontomerus</taxon>
    </lineage>
</organism>
<dbReference type="PANTHER" id="PTHR13178">
    <property type="entry name" value="NADH-UBIQUINONE OXIDOREDUCTASE SGDH SUBUNIT"/>
    <property type="match status" value="1"/>
</dbReference>
<evidence type="ECO:0000256" key="15">
    <source>
        <dbReference type="ARBA" id="ARBA00032395"/>
    </source>
</evidence>
<keyword evidence="10" id="KW-0809">Transit peptide</keyword>
<evidence type="ECO:0000256" key="14">
    <source>
        <dbReference type="ARBA" id="ARBA00023136"/>
    </source>
</evidence>
<comment type="subcellular location">
    <subcellularLocation>
        <location evidence="2">Mitochondrion inner membrane</location>
        <topology evidence="2">Single-pass membrane protein</topology>
    </subcellularLocation>
</comment>
<evidence type="ECO:0000256" key="2">
    <source>
        <dbReference type="ARBA" id="ARBA00004434"/>
    </source>
</evidence>
<dbReference type="Proteomes" id="UP000694925">
    <property type="component" value="Unplaced"/>
</dbReference>
<comment type="function">
    <text evidence="1">Accessory subunit of the mitochondrial membrane respiratory chain NADH dehydrogenase (Complex I), that is believed not to be involved in catalysis. Complex I functions in the transfer of electrons from NADH to the respiratory chain. The immediate electron acceptor for the enzyme is believed to be ubiquinone.</text>
</comment>
<comment type="subunit">
    <text evidence="4">Complex I is composed of 45 different subunits.</text>
</comment>
<keyword evidence="11" id="KW-0249">Electron transport</keyword>
<accession>A0AAJ7J4B0</accession>
<name>A0AAJ7J4B0_9HYME</name>
<dbReference type="InterPro" id="IPR019173">
    <property type="entry name" value="NADH_UbQ_OxRdtase_B5_su"/>
</dbReference>
<comment type="similarity">
    <text evidence="3">Belongs to the complex I NDUFB5 subunit family.</text>
</comment>
<evidence type="ECO:0000256" key="1">
    <source>
        <dbReference type="ARBA" id="ARBA00003195"/>
    </source>
</evidence>
<keyword evidence="6" id="KW-0813">Transport</keyword>
<evidence type="ECO:0000256" key="16">
    <source>
        <dbReference type="ARBA" id="ARBA00032550"/>
    </source>
</evidence>
<evidence type="ECO:0000256" key="10">
    <source>
        <dbReference type="ARBA" id="ARBA00022946"/>
    </source>
</evidence>
<evidence type="ECO:0000256" key="9">
    <source>
        <dbReference type="ARBA" id="ARBA00022792"/>
    </source>
</evidence>
<dbReference type="KEGG" id="ccal:108627660"/>
<keyword evidence="14 17" id="KW-0472">Membrane</keyword>
<evidence type="ECO:0000256" key="8">
    <source>
        <dbReference type="ARBA" id="ARBA00022692"/>
    </source>
</evidence>
<evidence type="ECO:0000256" key="3">
    <source>
        <dbReference type="ARBA" id="ARBA00007152"/>
    </source>
</evidence>
<evidence type="ECO:0000256" key="4">
    <source>
        <dbReference type="ARBA" id="ARBA00011533"/>
    </source>
</evidence>
<dbReference type="GO" id="GO:0005743">
    <property type="term" value="C:mitochondrial inner membrane"/>
    <property type="evidence" value="ECO:0007669"/>
    <property type="project" value="UniProtKB-SubCell"/>
</dbReference>
<sequence>MAVLSRLFLGTSQKLSGAGGIFSKLLSKNTSHALQNQGGVRCMAGHHGMDITASRWQWHKTKDFLHFYFFVGAIPALLIITYCNVFIGPATLEKIPEGYIPKQWEYYRHPITRFISKYISLNIQMEYEKHLHRIKMSQEKAQLTALRDRTRELIANHGDYKYFSYKRGTMRHIIDIRNRLDENEVNMM</sequence>
<evidence type="ECO:0000256" key="11">
    <source>
        <dbReference type="ARBA" id="ARBA00022982"/>
    </source>
</evidence>
<dbReference type="PANTHER" id="PTHR13178:SF0">
    <property type="entry name" value="NADH DEHYDROGENASE [UBIQUINONE] 1 BETA SUBCOMPLEX SUBUNIT 5, MITOCHONDRIAL"/>
    <property type="match status" value="1"/>
</dbReference>
<evidence type="ECO:0000256" key="6">
    <source>
        <dbReference type="ARBA" id="ARBA00022448"/>
    </source>
</evidence>
<dbReference type="CTD" id="46260"/>
<dbReference type="RefSeq" id="XP_017884485.1">
    <property type="nucleotide sequence ID" value="XM_018028996.2"/>
</dbReference>
<evidence type="ECO:0000313" key="18">
    <source>
        <dbReference type="Proteomes" id="UP000694925"/>
    </source>
</evidence>
<evidence type="ECO:0000256" key="5">
    <source>
        <dbReference type="ARBA" id="ARBA00015175"/>
    </source>
</evidence>
<keyword evidence="8 17" id="KW-0812">Transmembrane</keyword>
<proteinExistence type="inferred from homology"/>
<dbReference type="Pfam" id="PF09781">
    <property type="entry name" value="NDUF_B5"/>
    <property type="match status" value="1"/>
</dbReference>
<keyword evidence="12 17" id="KW-1133">Transmembrane helix</keyword>
<dbReference type="AlphaFoldDB" id="A0AAJ7J4B0"/>